<dbReference type="Proteomes" id="UP001642540">
    <property type="component" value="Unassembled WGS sequence"/>
</dbReference>
<keyword evidence="2" id="KW-1133">Transmembrane helix</keyword>
<feature type="compositionally biased region" description="Low complexity" evidence="1">
    <location>
        <begin position="110"/>
        <end position="123"/>
    </location>
</feature>
<dbReference type="EMBL" id="CAXLJM020000018">
    <property type="protein sequence ID" value="CAL8084663.1"/>
    <property type="molecule type" value="Genomic_DNA"/>
</dbReference>
<organism evidence="3 4">
    <name type="scientific">Orchesella dallaii</name>
    <dbReference type="NCBI Taxonomy" id="48710"/>
    <lineage>
        <taxon>Eukaryota</taxon>
        <taxon>Metazoa</taxon>
        <taxon>Ecdysozoa</taxon>
        <taxon>Arthropoda</taxon>
        <taxon>Hexapoda</taxon>
        <taxon>Collembola</taxon>
        <taxon>Entomobryomorpha</taxon>
        <taxon>Entomobryoidea</taxon>
        <taxon>Orchesellidae</taxon>
        <taxon>Orchesellinae</taxon>
        <taxon>Orchesella</taxon>
    </lineage>
</organism>
<accession>A0ABP1Q3N7</accession>
<feature type="transmembrane region" description="Helical" evidence="2">
    <location>
        <begin position="27"/>
        <end position="52"/>
    </location>
</feature>
<comment type="caution">
    <text evidence="3">The sequence shown here is derived from an EMBL/GenBank/DDBJ whole genome shotgun (WGS) entry which is preliminary data.</text>
</comment>
<sequence>MSCHYLVKYTTIGNSHEASKPENQDTVIISSITYIIIIINNNIISRSVLMCLKTRGNMASKKTFDIPRGTSHCDKIFTFNPPGSLKNPFSVGKTGSNGWNGGRDNSFGMSSSSASSSTSSASTPTGEEEDSCLVCARPRTALFCFSCGFFVASGRIKRPCTMHPKVNFYTDFATCPKCKKEGCLQEID</sequence>
<proteinExistence type="predicted"/>
<keyword evidence="2" id="KW-0472">Membrane</keyword>
<keyword evidence="2" id="KW-0812">Transmembrane</keyword>
<gene>
    <name evidence="3" type="ORF">ODALV1_LOCUS5869</name>
</gene>
<protein>
    <submittedName>
        <fullName evidence="3">Uncharacterized protein</fullName>
    </submittedName>
</protein>
<keyword evidence="4" id="KW-1185">Reference proteome</keyword>
<feature type="region of interest" description="Disordered" evidence="1">
    <location>
        <begin position="108"/>
        <end position="127"/>
    </location>
</feature>
<evidence type="ECO:0000256" key="2">
    <source>
        <dbReference type="SAM" id="Phobius"/>
    </source>
</evidence>
<name>A0ABP1Q3N7_9HEXA</name>
<evidence type="ECO:0000313" key="4">
    <source>
        <dbReference type="Proteomes" id="UP001642540"/>
    </source>
</evidence>
<reference evidence="3 4" key="1">
    <citation type="submission" date="2024-08" db="EMBL/GenBank/DDBJ databases">
        <authorList>
            <person name="Cucini C."/>
            <person name="Frati F."/>
        </authorList>
    </citation>
    <scope>NUCLEOTIDE SEQUENCE [LARGE SCALE GENOMIC DNA]</scope>
</reference>
<evidence type="ECO:0000313" key="3">
    <source>
        <dbReference type="EMBL" id="CAL8084663.1"/>
    </source>
</evidence>
<evidence type="ECO:0000256" key="1">
    <source>
        <dbReference type="SAM" id="MobiDB-lite"/>
    </source>
</evidence>